<dbReference type="EMBL" id="AMCI01007177">
    <property type="protein sequence ID" value="EJW93080.1"/>
    <property type="molecule type" value="Genomic_DNA"/>
</dbReference>
<comment type="caution">
    <text evidence="1">The sequence shown here is derived from an EMBL/GenBank/DDBJ whole genome shotgun (WGS) entry which is preliminary data.</text>
</comment>
<organism evidence="1">
    <name type="scientific">gut metagenome</name>
    <dbReference type="NCBI Taxonomy" id="749906"/>
    <lineage>
        <taxon>unclassified sequences</taxon>
        <taxon>metagenomes</taxon>
        <taxon>organismal metagenomes</taxon>
    </lineage>
</organism>
<proteinExistence type="predicted"/>
<gene>
    <name evidence="1" type="ORF">EVA_18817</name>
</gene>
<dbReference type="AlphaFoldDB" id="J9BZX3"/>
<accession>J9BZX3</accession>
<protein>
    <submittedName>
        <fullName evidence="1">Uncharacterized protein</fullName>
    </submittedName>
</protein>
<sequence length="375" mass="39204">MVVTTYAQTDAAVTVVGDLGIGHGVEVEVDDVVEGAHDGGYLLSQGFAVVEGQMTEREAGQVADDEVARTDGLDHNGVAFVGADFGRNTFRGCHVLRNLGAEVGAVDHALMSVGVGTVDGVAVEGEGGACFDCRTQNKANDVLEGDDAARKALVVDAVAVFALPFFAVTVLQRVTFDGLDFMRTEEVPRLVEVFLGHFPKEVGITDGGEDVVCLHAVVAVVGAKLKKLGQVFVPHVEVDGYGSLAHAELVDCNGGVVDELHPADNTSCYALEATDVAAGSTYFAKIESHAAAHLADLCEVVVAAIDAFEAVGHGVDEATRELVVGLARIGEGGRGHGDFEATQHVVKLLYPVHAVGGFGHGEVEGYAEVHFLYRL</sequence>
<reference evidence="1" key="1">
    <citation type="journal article" date="2012" name="PLoS ONE">
        <title>Gene sets for utilization of primary and secondary nutrition supplies in the distal gut of endangered iberian lynx.</title>
        <authorList>
            <person name="Alcaide M."/>
            <person name="Messina E."/>
            <person name="Richter M."/>
            <person name="Bargiela R."/>
            <person name="Peplies J."/>
            <person name="Huws S.A."/>
            <person name="Newbold C.J."/>
            <person name="Golyshin P.N."/>
            <person name="Simon M.A."/>
            <person name="Lopez G."/>
            <person name="Yakimov M.M."/>
            <person name="Ferrer M."/>
        </authorList>
    </citation>
    <scope>NUCLEOTIDE SEQUENCE</scope>
</reference>
<evidence type="ECO:0000313" key="1">
    <source>
        <dbReference type="EMBL" id="EJW93080.1"/>
    </source>
</evidence>
<name>J9BZX3_9ZZZZ</name>